<feature type="chain" id="PRO_5047148122" evidence="2">
    <location>
        <begin position="27"/>
        <end position="128"/>
    </location>
</feature>
<evidence type="ECO:0000256" key="2">
    <source>
        <dbReference type="SAM" id="SignalP"/>
    </source>
</evidence>
<sequence>MKRISTLLAAGAVVSAGLLVPATASAQGSMDSAYWCDDTEFSLGCYTDGTPKVPGLNFWEARDRAEAIAAAEAAAEEAENPTPSFFDNIATIFGWFSTGSAGSSADDEETQAPDEEAPALEVADPAAE</sequence>
<dbReference type="Proteomes" id="UP001597286">
    <property type="component" value="Unassembled WGS sequence"/>
</dbReference>
<keyword evidence="2" id="KW-0732">Signal</keyword>
<feature type="compositionally biased region" description="Acidic residues" evidence="1">
    <location>
        <begin position="105"/>
        <end position="118"/>
    </location>
</feature>
<gene>
    <name evidence="3" type="ORF">ACFSJG_03270</name>
</gene>
<dbReference type="RefSeq" id="WP_378483779.1">
    <property type="nucleotide sequence ID" value="NZ_JBHUFB010000006.1"/>
</dbReference>
<feature type="region of interest" description="Disordered" evidence="1">
    <location>
        <begin position="100"/>
        <end position="128"/>
    </location>
</feature>
<organism evidence="3 4">
    <name type="scientific">Rhodococcus gannanensis</name>
    <dbReference type="NCBI Taxonomy" id="1960308"/>
    <lineage>
        <taxon>Bacteria</taxon>
        <taxon>Bacillati</taxon>
        <taxon>Actinomycetota</taxon>
        <taxon>Actinomycetes</taxon>
        <taxon>Mycobacteriales</taxon>
        <taxon>Nocardiaceae</taxon>
        <taxon>Rhodococcus</taxon>
    </lineage>
</organism>
<proteinExistence type="predicted"/>
<feature type="signal peptide" evidence="2">
    <location>
        <begin position="1"/>
        <end position="26"/>
    </location>
</feature>
<dbReference type="EMBL" id="JBHUFB010000006">
    <property type="protein sequence ID" value="MFD1811225.1"/>
    <property type="molecule type" value="Genomic_DNA"/>
</dbReference>
<protein>
    <submittedName>
        <fullName evidence="3">Uncharacterized protein</fullName>
    </submittedName>
</protein>
<keyword evidence="4" id="KW-1185">Reference proteome</keyword>
<comment type="caution">
    <text evidence="3">The sequence shown here is derived from an EMBL/GenBank/DDBJ whole genome shotgun (WGS) entry which is preliminary data.</text>
</comment>
<accession>A0ABW4P2K9</accession>
<reference evidence="4" key="1">
    <citation type="journal article" date="2019" name="Int. J. Syst. Evol. Microbiol.">
        <title>The Global Catalogue of Microorganisms (GCM) 10K type strain sequencing project: providing services to taxonomists for standard genome sequencing and annotation.</title>
        <authorList>
            <consortium name="The Broad Institute Genomics Platform"/>
            <consortium name="The Broad Institute Genome Sequencing Center for Infectious Disease"/>
            <person name="Wu L."/>
            <person name="Ma J."/>
        </authorList>
    </citation>
    <scope>NUCLEOTIDE SEQUENCE [LARGE SCALE GENOMIC DNA]</scope>
    <source>
        <strain evidence="4">DT72</strain>
    </source>
</reference>
<evidence type="ECO:0000313" key="4">
    <source>
        <dbReference type="Proteomes" id="UP001597286"/>
    </source>
</evidence>
<name>A0ABW4P2K9_9NOCA</name>
<evidence type="ECO:0000313" key="3">
    <source>
        <dbReference type="EMBL" id="MFD1811225.1"/>
    </source>
</evidence>
<evidence type="ECO:0000256" key="1">
    <source>
        <dbReference type="SAM" id="MobiDB-lite"/>
    </source>
</evidence>